<feature type="transmembrane region" description="Helical" evidence="5">
    <location>
        <begin position="50"/>
        <end position="75"/>
    </location>
</feature>
<dbReference type="OrthoDB" id="5317164at2"/>
<evidence type="ECO:0000313" key="8">
    <source>
        <dbReference type="Proteomes" id="UP000199406"/>
    </source>
</evidence>
<dbReference type="Proteomes" id="UP000199406">
    <property type="component" value="Unassembled WGS sequence"/>
</dbReference>
<dbReference type="GO" id="GO:0005886">
    <property type="term" value="C:plasma membrane"/>
    <property type="evidence" value="ECO:0007669"/>
    <property type="project" value="UniProtKB-SubCell"/>
</dbReference>
<evidence type="ECO:0000259" key="6">
    <source>
        <dbReference type="PROSITE" id="PS50850"/>
    </source>
</evidence>
<feature type="transmembrane region" description="Helical" evidence="5">
    <location>
        <begin position="314"/>
        <end position="334"/>
    </location>
</feature>
<feature type="domain" description="Major facilitator superfamily (MFS) profile" evidence="6">
    <location>
        <begin position="19"/>
        <end position="403"/>
    </location>
</feature>
<feature type="transmembrane region" description="Helical" evidence="5">
    <location>
        <begin position="110"/>
        <end position="131"/>
    </location>
</feature>
<dbReference type="InterPro" id="IPR052524">
    <property type="entry name" value="MFS_Cyanate_Porter"/>
</dbReference>
<feature type="transmembrane region" description="Helical" evidence="5">
    <location>
        <begin position="143"/>
        <end position="163"/>
    </location>
</feature>
<dbReference type="PANTHER" id="PTHR23523">
    <property type="match status" value="1"/>
</dbReference>
<evidence type="ECO:0000256" key="5">
    <source>
        <dbReference type="SAM" id="Phobius"/>
    </source>
</evidence>
<feature type="transmembrane region" description="Helical" evidence="5">
    <location>
        <begin position="288"/>
        <end position="308"/>
    </location>
</feature>
<dbReference type="GO" id="GO:0022857">
    <property type="term" value="F:transmembrane transporter activity"/>
    <property type="evidence" value="ECO:0007669"/>
    <property type="project" value="InterPro"/>
</dbReference>
<evidence type="ECO:0000256" key="1">
    <source>
        <dbReference type="ARBA" id="ARBA00004651"/>
    </source>
</evidence>
<feature type="transmembrane region" description="Helical" evidence="5">
    <location>
        <begin position="20"/>
        <end position="38"/>
    </location>
</feature>
<dbReference type="EMBL" id="FNBT01000006">
    <property type="protein sequence ID" value="SDF76161.1"/>
    <property type="molecule type" value="Genomic_DNA"/>
</dbReference>
<dbReference type="Gene3D" id="1.20.1250.20">
    <property type="entry name" value="MFS general substrate transporter like domains"/>
    <property type="match status" value="1"/>
</dbReference>
<sequence>MTRTAPTSTVPGTGSDRRGLVLIGTAIVLTGLNLRTAVNSVGPVLEEIETALGVSSGVAGLITSLPVLCFAAIGFAGPPLSARFRDAHVLGGALAAMAAGLVLRSLAGSFWLFLVGTVLAMAGGALGNVLLPSLVKRYFPDRTGLMVGAYGTALSAGAALVSVSTQPIADAVGTEDGWRWGLGVWSALALVAALAWLLVRATPGVSRASHVAVRMRDLVHSRLAVALTVFFGLQAMQAYVIVGWSAQYLRDTGLSAATAGLLLGVNSIVAIPVNAVVPAVTVRPRAQWPLLSFFMCCYVAGWIGLWAAPLAAPWLWMVLLGLGLGTFSMVLTLFGLRARTPETTAALSTVAQGWGYLIAGAGPLLVGVLRGATGGYDGMFVLMLAGVAGLWTLGWLVTRPRFVDDEVDRAVPGWSTAGRTTVDTEVLETAGAEAPVSAQVRPADGSPRG</sequence>
<protein>
    <submittedName>
        <fullName evidence="7">MFS transporter, CP family, cyanate transporter</fullName>
    </submittedName>
</protein>
<feature type="transmembrane region" description="Helical" evidence="5">
    <location>
        <begin position="254"/>
        <end position="276"/>
    </location>
</feature>
<feature type="transmembrane region" description="Helical" evidence="5">
    <location>
        <begin position="378"/>
        <end position="397"/>
    </location>
</feature>
<keyword evidence="4 5" id="KW-0472">Membrane</keyword>
<dbReference type="InterPro" id="IPR036259">
    <property type="entry name" value="MFS_trans_sf"/>
</dbReference>
<comment type="subcellular location">
    <subcellularLocation>
        <location evidence="1">Cell membrane</location>
        <topology evidence="1">Multi-pass membrane protein</topology>
    </subcellularLocation>
</comment>
<dbReference type="RefSeq" id="WP_091769054.1">
    <property type="nucleotide sequence ID" value="NZ_FNBT01000006.1"/>
</dbReference>
<dbReference type="SUPFAM" id="SSF103473">
    <property type="entry name" value="MFS general substrate transporter"/>
    <property type="match status" value="1"/>
</dbReference>
<dbReference type="PANTHER" id="PTHR23523:SF2">
    <property type="entry name" value="2-NITROIMIDAZOLE TRANSPORTER"/>
    <property type="match status" value="1"/>
</dbReference>
<dbReference type="PROSITE" id="PS50850">
    <property type="entry name" value="MFS"/>
    <property type="match status" value="1"/>
</dbReference>
<gene>
    <name evidence="7" type="ORF">SAMN05660662_3295</name>
</gene>
<feature type="transmembrane region" description="Helical" evidence="5">
    <location>
        <begin position="183"/>
        <end position="202"/>
    </location>
</feature>
<keyword evidence="3 5" id="KW-1133">Transmembrane helix</keyword>
<evidence type="ECO:0000313" key="7">
    <source>
        <dbReference type="EMBL" id="SDF76161.1"/>
    </source>
</evidence>
<evidence type="ECO:0000256" key="4">
    <source>
        <dbReference type="ARBA" id="ARBA00023136"/>
    </source>
</evidence>
<accession>A0A1G7NQD2</accession>
<evidence type="ECO:0000256" key="3">
    <source>
        <dbReference type="ARBA" id="ARBA00022989"/>
    </source>
</evidence>
<reference evidence="8" key="1">
    <citation type="submission" date="2016-10" db="EMBL/GenBank/DDBJ databases">
        <authorList>
            <person name="Varghese N."/>
            <person name="Submissions S."/>
        </authorList>
    </citation>
    <scope>NUCLEOTIDE SEQUENCE [LARGE SCALE GENOMIC DNA]</scope>
    <source>
        <strain evidence="8">DSM 44268</strain>
    </source>
</reference>
<evidence type="ECO:0000256" key="2">
    <source>
        <dbReference type="ARBA" id="ARBA00022692"/>
    </source>
</evidence>
<feature type="transmembrane region" description="Helical" evidence="5">
    <location>
        <begin position="223"/>
        <end position="242"/>
    </location>
</feature>
<dbReference type="InterPro" id="IPR011701">
    <property type="entry name" value="MFS"/>
</dbReference>
<dbReference type="AlphaFoldDB" id="A0A1G7NQD2"/>
<name>A0A1G7NQD2_9ACTN</name>
<organism evidence="7 8">
    <name type="scientific">Blastococcus aurantiacus</name>
    <dbReference type="NCBI Taxonomy" id="1550231"/>
    <lineage>
        <taxon>Bacteria</taxon>
        <taxon>Bacillati</taxon>
        <taxon>Actinomycetota</taxon>
        <taxon>Actinomycetes</taxon>
        <taxon>Geodermatophilales</taxon>
        <taxon>Geodermatophilaceae</taxon>
        <taxon>Blastococcus</taxon>
    </lineage>
</organism>
<proteinExistence type="predicted"/>
<keyword evidence="8" id="KW-1185">Reference proteome</keyword>
<dbReference type="InterPro" id="IPR020846">
    <property type="entry name" value="MFS_dom"/>
</dbReference>
<feature type="transmembrane region" description="Helical" evidence="5">
    <location>
        <begin position="354"/>
        <end position="372"/>
    </location>
</feature>
<feature type="transmembrane region" description="Helical" evidence="5">
    <location>
        <begin position="87"/>
        <end position="104"/>
    </location>
</feature>
<dbReference type="Pfam" id="PF07690">
    <property type="entry name" value="MFS_1"/>
    <property type="match status" value="1"/>
</dbReference>
<keyword evidence="2 5" id="KW-0812">Transmembrane</keyword>
<dbReference type="STRING" id="1550231.SAMN05660662_3295"/>